<feature type="non-terminal residue" evidence="2">
    <location>
        <position position="425"/>
    </location>
</feature>
<gene>
    <name evidence="2" type="ORF">MHBO_003490</name>
</gene>
<sequence length="425" mass="47686">ELAKSLLAWANKVLKDYNLSLSDFKNWQDGKPFGALIHALQHKGPSGFEWNSNGDPEKQVGKSMQIAEDDHFIPRLMDPADLLNAIDLLSTMTLVGLIKNEYENGPQQRLKAKLRLALAKNSTFRKISDENQVVAKFEVVLKNFQGEPVPHCNDLEFLRFEAEHHPSSPDGSPQLLNCDVTAEQNGKYLMALLTDSPGSYHITAKFKDEMVQKPVSFDVESIEAEFEPAKRTFCLGKKSFAAIKVAGNDKVPPSALSINNSFIFKESEKSASNRTEVVETTAETPRKQSSFKPNVEVMEVLRGADNRLVVPFVGRICGECIFSGTIKGQKIRNDFAFRVEQPNYKARESDRNNYCPTDRQEFIVEAFDARGKLMDGFQPTAMIQLIEGLAVAQEKKDEIAVDEIGEESEIEMTKELKSKEKKMSE</sequence>
<dbReference type="InterPro" id="IPR036872">
    <property type="entry name" value="CH_dom_sf"/>
</dbReference>
<keyword evidence="3" id="KW-1185">Reference proteome</keyword>
<comment type="caution">
    <text evidence="2">The sequence shown here is derived from an EMBL/GenBank/DDBJ whole genome shotgun (WGS) entry which is preliminary data.</text>
</comment>
<proteinExistence type="predicted"/>
<dbReference type="Gene3D" id="1.10.418.10">
    <property type="entry name" value="Calponin-like domain"/>
    <property type="match status" value="1"/>
</dbReference>
<dbReference type="InterPro" id="IPR001715">
    <property type="entry name" value="CH_dom"/>
</dbReference>
<protein>
    <recommendedName>
        <fullName evidence="1">Calponin-homology (CH) domain-containing protein</fullName>
    </recommendedName>
</protein>
<dbReference type="Pfam" id="PF00307">
    <property type="entry name" value="CH"/>
    <property type="match status" value="1"/>
</dbReference>
<evidence type="ECO:0000313" key="3">
    <source>
        <dbReference type="Proteomes" id="UP001439008"/>
    </source>
</evidence>
<accession>A0ABV2AQM4</accession>
<evidence type="ECO:0000313" key="2">
    <source>
        <dbReference type="EMBL" id="MES1921965.1"/>
    </source>
</evidence>
<evidence type="ECO:0000259" key="1">
    <source>
        <dbReference type="PROSITE" id="PS50021"/>
    </source>
</evidence>
<feature type="domain" description="Calponin-homology (CH)" evidence="1">
    <location>
        <begin position="1"/>
        <end position="103"/>
    </location>
</feature>
<dbReference type="EMBL" id="JBDODL010001999">
    <property type="protein sequence ID" value="MES1921965.1"/>
    <property type="molecule type" value="Genomic_DNA"/>
</dbReference>
<dbReference type="PROSITE" id="PS50021">
    <property type="entry name" value="CH"/>
    <property type="match status" value="1"/>
</dbReference>
<dbReference type="Proteomes" id="UP001439008">
    <property type="component" value="Unassembled WGS sequence"/>
</dbReference>
<dbReference type="SUPFAM" id="SSF47576">
    <property type="entry name" value="Calponin-homology domain, CH-domain"/>
    <property type="match status" value="1"/>
</dbReference>
<feature type="non-terminal residue" evidence="2">
    <location>
        <position position="1"/>
    </location>
</feature>
<name>A0ABV2AQM4_9EUKA</name>
<reference evidence="2 3" key="1">
    <citation type="journal article" date="2024" name="BMC Biol.">
        <title>Comparative genomics of Ascetosporea gives new insight into the evolutionary basis for animal parasitism in Rhizaria.</title>
        <authorList>
            <person name="Hiltunen Thoren M."/>
            <person name="Onut-Brannstrom I."/>
            <person name="Alfjorden A."/>
            <person name="Peckova H."/>
            <person name="Swords F."/>
            <person name="Hooper C."/>
            <person name="Holzer A.S."/>
            <person name="Bass D."/>
            <person name="Burki F."/>
        </authorList>
    </citation>
    <scope>NUCLEOTIDE SEQUENCE [LARGE SCALE GENOMIC DNA]</scope>
    <source>
        <strain evidence="2">20-A016</strain>
    </source>
</reference>
<organism evidence="2 3">
    <name type="scientific">Bonamia ostreae</name>
    <dbReference type="NCBI Taxonomy" id="126728"/>
    <lineage>
        <taxon>Eukaryota</taxon>
        <taxon>Sar</taxon>
        <taxon>Rhizaria</taxon>
        <taxon>Endomyxa</taxon>
        <taxon>Ascetosporea</taxon>
        <taxon>Haplosporida</taxon>
        <taxon>Bonamia</taxon>
    </lineage>
</organism>